<evidence type="ECO:0000256" key="6">
    <source>
        <dbReference type="RuleBase" id="RU363126"/>
    </source>
</evidence>
<comment type="function">
    <text evidence="6">Forms chloride channels.</text>
</comment>
<sequence length="424" mass="49787">MPMIFLYECTLTRAVGFIDFLKKMYFKYILFQTILKDIVIFGLKPKTMPCFASQKKIVFGSAAMYFCRNYADYRTLHFIYCFPNDQRFNSLTAARLWSKYTTNHVWPGINSILAGTPGQRKIIWRTSAAYSYLAGPKDQLNIIGRPKAAKIQYWYPRFKKPYMTAARLRGHPPRFEKPYKTWPEGSIIFPYVLTIIRSPKVIRRPYKYRSCIYEFNEFRTKCGILWCYDWVSIPLVYTQVVTLATYCFFLACIIGRQYVDEEKYKRIDLYVPYFTLLQFFFYMGLLKVAEQLINPFGDDDEDFELNWIIDRHMKVSYLIVDTLLLRTPPLTKDIFFDEASPVLPYTEASATFKKRTYRGSVANMVVPEEKQNLILPDIQEEFEDEGGGSNLLSSKRSSSTNIAESARFTKNLLKLDYEIPSERL</sequence>
<keyword evidence="6" id="KW-1003">Cell membrane</keyword>
<keyword evidence="6" id="KW-0407">Ion channel</keyword>
<evidence type="ECO:0000256" key="5">
    <source>
        <dbReference type="ARBA" id="ARBA00034769"/>
    </source>
</evidence>
<keyword evidence="6" id="KW-0869">Chloride channel</keyword>
<dbReference type="EMBL" id="CAXKWB010017895">
    <property type="protein sequence ID" value="CAL4119896.1"/>
    <property type="molecule type" value="Genomic_DNA"/>
</dbReference>
<evidence type="ECO:0000256" key="1">
    <source>
        <dbReference type="ARBA" id="ARBA00004370"/>
    </source>
</evidence>
<comment type="similarity">
    <text evidence="5 6">Belongs to the anion channel-forming bestrophin (TC 1.A.46) family. Calcium-sensitive chloride channel subfamily.</text>
</comment>
<dbReference type="GO" id="GO:0005254">
    <property type="term" value="F:chloride channel activity"/>
    <property type="evidence" value="ECO:0007669"/>
    <property type="project" value="UniProtKB-KW"/>
</dbReference>
<keyword evidence="6" id="KW-0868">Chloride</keyword>
<keyword evidence="6" id="KW-0813">Transport</keyword>
<dbReference type="Proteomes" id="UP001497623">
    <property type="component" value="Unassembled WGS sequence"/>
</dbReference>
<comment type="subcellular location">
    <subcellularLocation>
        <location evidence="6">Cell membrane</location>
        <topology evidence="6">Multi-pass membrane protein</topology>
    </subcellularLocation>
    <subcellularLocation>
        <location evidence="1">Membrane</location>
    </subcellularLocation>
</comment>
<dbReference type="Pfam" id="PF01062">
    <property type="entry name" value="Bestrophin"/>
    <property type="match status" value="1"/>
</dbReference>
<keyword evidence="4 6" id="KW-0472">Membrane</keyword>
<evidence type="ECO:0000256" key="3">
    <source>
        <dbReference type="ARBA" id="ARBA00022989"/>
    </source>
</evidence>
<evidence type="ECO:0000256" key="4">
    <source>
        <dbReference type="ARBA" id="ARBA00023136"/>
    </source>
</evidence>
<feature type="transmembrane region" description="Helical" evidence="6">
    <location>
        <begin position="267"/>
        <end position="285"/>
    </location>
</feature>
<name>A0AAV2R9Y3_MEGNR</name>
<proteinExistence type="inferred from homology"/>
<keyword evidence="6" id="KW-0406">Ion transport</keyword>
<dbReference type="InterPro" id="IPR021134">
    <property type="entry name" value="Bestrophin-like"/>
</dbReference>
<reference evidence="7 8" key="1">
    <citation type="submission" date="2024-05" db="EMBL/GenBank/DDBJ databases">
        <authorList>
            <person name="Wallberg A."/>
        </authorList>
    </citation>
    <scope>NUCLEOTIDE SEQUENCE [LARGE SCALE GENOMIC DNA]</scope>
</reference>
<evidence type="ECO:0000313" key="7">
    <source>
        <dbReference type="EMBL" id="CAL4119896.1"/>
    </source>
</evidence>
<evidence type="ECO:0000256" key="2">
    <source>
        <dbReference type="ARBA" id="ARBA00022692"/>
    </source>
</evidence>
<evidence type="ECO:0000313" key="8">
    <source>
        <dbReference type="Proteomes" id="UP001497623"/>
    </source>
</evidence>
<keyword evidence="2 6" id="KW-0812">Transmembrane</keyword>
<feature type="non-terminal residue" evidence="7">
    <location>
        <position position="424"/>
    </location>
</feature>
<gene>
    <name evidence="7" type="ORF">MNOR_LOCUS21863</name>
</gene>
<dbReference type="PANTHER" id="PTHR10736">
    <property type="entry name" value="BESTROPHIN"/>
    <property type="match status" value="1"/>
</dbReference>
<dbReference type="InterPro" id="IPR000615">
    <property type="entry name" value="Bestrophin"/>
</dbReference>
<dbReference type="GO" id="GO:0005886">
    <property type="term" value="C:plasma membrane"/>
    <property type="evidence" value="ECO:0007669"/>
    <property type="project" value="UniProtKB-SubCell"/>
</dbReference>
<comment type="caution">
    <text evidence="7">The sequence shown here is derived from an EMBL/GenBank/DDBJ whole genome shotgun (WGS) entry which is preliminary data.</text>
</comment>
<accession>A0AAV2R9Y3</accession>
<feature type="transmembrane region" description="Helical" evidence="6">
    <location>
        <begin position="235"/>
        <end position="255"/>
    </location>
</feature>
<dbReference type="PANTHER" id="PTHR10736:SF0">
    <property type="entry name" value="BESTROPHIN HOMOLOG"/>
    <property type="match status" value="1"/>
</dbReference>
<dbReference type="GO" id="GO:0034707">
    <property type="term" value="C:chloride channel complex"/>
    <property type="evidence" value="ECO:0007669"/>
    <property type="project" value="UniProtKB-KW"/>
</dbReference>
<dbReference type="AlphaFoldDB" id="A0AAV2R9Y3"/>
<keyword evidence="8" id="KW-1185">Reference proteome</keyword>
<keyword evidence="3 6" id="KW-1133">Transmembrane helix</keyword>
<protein>
    <recommendedName>
        <fullName evidence="6">Bestrophin homolog</fullName>
    </recommendedName>
</protein>
<organism evidence="7 8">
    <name type="scientific">Meganyctiphanes norvegica</name>
    <name type="common">Northern krill</name>
    <name type="synonym">Thysanopoda norvegica</name>
    <dbReference type="NCBI Taxonomy" id="48144"/>
    <lineage>
        <taxon>Eukaryota</taxon>
        <taxon>Metazoa</taxon>
        <taxon>Ecdysozoa</taxon>
        <taxon>Arthropoda</taxon>
        <taxon>Crustacea</taxon>
        <taxon>Multicrustacea</taxon>
        <taxon>Malacostraca</taxon>
        <taxon>Eumalacostraca</taxon>
        <taxon>Eucarida</taxon>
        <taxon>Euphausiacea</taxon>
        <taxon>Euphausiidae</taxon>
        <taxon>Meganyctiphanes</taxon>
    </lineage>
</organism>